<dbReference type="GeneID" id="9594783"/>
<protein>
    <submittedName>
        <fullName evidence="1">Uncharacterized protein</fullName>
    </submittedName>
</protein>
<dbReference type="RefSeq" id="XP_003035442.1">
    <property type="nucleotide sequence ID" value="XM_003035396.1"/>
</dbReference>
<evidence type="ECO:0000313" key="2">
    <source>
        <dbReference type="Proteomes" id="UP000007431"/>
    </source>
</evidence>
<keyword evidence="2" id="KW-1185">Reference proteome</keyword>
<dbReference type="HOGENOM" id="CLU_1422172_0_0_1"/>
<dbReference type="VEuPathDB" id="FungiDB:SCHCODRAFT_02682260"/>
<dbReference type="Proteomes" id="UP000007431">
    <property type="component" value="Unassembled WGS sequence"/>
</dbReference>
<feature type="non-terminal residue" evidence="1">
    <location>
        <position position="191"/>
    </location>
</feature>
<dbReference type="AlphaFoldDB" id="D8PTP7"/>
<reference evidence="1 2" key="1">
    <citation type="journal article" date="2010" name="Nat. Biotechnol.">
        <title>Genome sequence of the model mushroom Schizophyllum commune.</title>
        <authorList>
            <person name="Ohm R.A."/>
            <person name="de Jong J.F."/>
            <person name="Lugones L.G."/>
            <person name="Aerts A."/>
            <person name="Kothe E."/>
            <person name="Stajich J.E."/>
            <person name="de Vries R.P."/>
            <person name="Record E."/>
            <person name="Levasseur A."/>
            <person name="Baker S.E."/>
            <person name="Bartholomew K.A."/>
            <person name="Coutinho P.M."/>
            <person name="Erdmann S."/>
            <person name="Fowler T.J."/>
            <person name="Gathman A.C."/>
            <person name="Lombard V."/>
            <person name="Henrissat B."/>
            <person name="Knabe N."/>
            <person name="Kuees U."/>
            <person name="Lilly W.W."/>
            <person name="Lindquist E."/>
            <person name="Lucas S."/>
            <person name="Magnuson J.K."/>
            <person name="Piumi F."/>
            <person name="Raudaskoski M."/>
            <person name="Salamov A."/>
            <person name="Schmutz J."/>
            <person name="Schwarze F.W.M.R."/>
            <person name="vanKuyk P.A."/>
            <person name="Horton J.S."/>
            <person name="Grigoriev I.V."/>
            <person name="Woesten H.A.B."/>
        </authorList>
    </citation>
    <scope>NUCLEOTIDE SEQUENCE [LARGE SCALE GENOMIC DNA]</scope>
    <source>
        <strain evidence="2">H4-8 / FGSC 9210</strain>
    </source>
</reference>
<proteinExistence type="predicted"/>
<name>D8PTP7_SCHCM</name>
<dbReference type="KEGG" id="scm:SCHCO_02682260"/>
<dbReference type="OrthoDB" id="10290329at2759"/>
<evidence type="ECO:0000313" key="1">
    <source>
        <dbReference type="EMBL" id="EFJ00540.1"/>
    </source>
</evidence>
<gene>
    <name evidence="1" type="ORF">SCHCODRAFT_106146</name>
</gene>
<dbReference type="EMBL" id="GL377303">
    <property type="protein sequence ID" value="EFJ00540.1"/>
    <property type="molecule type" value="Genomic_DNA"/>
</dbReference>
<organism evidence="2">
    <name type="scientific">Schizophyllum commune (strain H4-8 / FGSC 9210)</name>
    <name type="common">Split gill fungus</name>
    <dbReference type="NCBI Taxonomy" id="578458"/>
    <lineage>
        <taxon>Eukaryota</taxon>
        <taxon>Fungi</taxon>
        <taxon>Dikarya</taxon>
        <taxon>Basidiomycota</taxon>
        <taxon>Agaricomycotina</taxon>
        <taxon>Agaricomycetes</taxon>
        <taxon>Agaricomycetidae</taxon>
        <taxon>Agaricales</taxon>
        <taxon>Schizophyllaceae</taxon>
        <taxon>Schizophyllum</taxon>
    </lineage>
</organism>
<dbReference type="InParanoid" id="D8PTP7"/>
<sequence>MPRSFMESLESFAAETGVKFEIDGRLADVEAGPARIIFVTRTASVHASMLHDVEVTVRDVTGATLARHRLSPGTAFLKVNIASVPGPVIIGIWQTFGSVVEMVEIPRRGIRARSENTEKTDVAVANALSVRPRDKGALQVLHTLLAGITASLQAMMTFPDQAWDWEICPETCDGRGQATGMSARARGLPVV</sequence>
<accession>D8PTP7</accession>